<keyword evidence="8 18" id="KW-0472">Membrane</keyword>
<dbReference type="PANTHER" id="PTHR30474">
    <property type="entry name" value="CELL CYCLE PROTEIN"/>
    <property type="match status" value="1"/>
</dbReference>
<keyword evidence="4 18" id="KW-0812">Transmembrane</keyword>
<feature type="transmembrane region" description="Helical" evidence="18">
    <location>
        <begin position="63"/>
        <end position="85"/>
    </location>
</feature>
<evidence type="ECO:0000256" key="17">
    <source>
        <dbReference type="SAM" id="MobiDB-lite"/>
    </source>
</evidence>
<evidence type="ECO:0000256" key="8">
    <source>
        <dbReference type="ARBA" id="ARBA00023136"/>
    </source>
</evidence>
<protein>
    <recommendedName>
        <fullName evidence="12">Probable peptidoglycan glycosyltransferase FtsW</fullName>
        <ecNumber evidence="14">2.4.99.28</ecNumber>
    </recommendedName>
    <alternativeName>
        <fullName evidence="13">Cell division protein FtsW</fullName>
    </alternativeName>
    <alternativeName>
        <fullName evidence="10">Cell wall polymerase</fullName>
    </alternativeName>
    <alternativeName>
        <fullName evidence="9">Peptidoglycan polymerase</fullName>
    </alternativeName>
</protein>
<evidence type="ECO:0000256" key="14">
    <source>
        <dbReference type="ARBA" id="ARBA00044770"/>
    </source>
</evidence>
<evidence type="ECO:0000256" key="13">
    <source>
        <dbReference type="ARBA" id="ARBA00041418"/>
    </source>
</evidence>
<dbReference type="Pfam" id="PF01098">
    <property type="entry name" value="FTSW_RODA_SPOVE"/>
    <property type="match status" value="1"/>
</dbReference>
<evidence type="ECO:0000256" key="7">
    <source>
        <dbReference type="ARBA" id="ARBA00022989"/>
    </source>
</evidence>
<evidence type="ECO:0000256" key="2">
    <source>
        <dbReference type="ARBA" id="ARBA00022676"/>
    </source>
</evidence>
<evidence type="ECO:0000256" key="16">
    <source>
        <dbReference type="ARBA" id="ARBA00049966"/>
    </source>
</evidence>
<evidence type="ECO:0000256" key="4">
    <source>
        <dbReference type="ARBA" id="ARBA00022692"/>
    </source>
</evidence>
<feature type="transmembrane region" description="Helical" evidence="18">
    <location>
        <begin position="399"/>
        <end position="422"/>
    </location>
</feature>
<dbReference type="GO" id="GO:0005886">
    <property type="term" value="C:plasma membrane"/>
    <property type="evidence" value="ECO:0007669"/>
    <property type="project" value="TreeGrafter"/>
</dbReference>
<dbReference type="GO" id="GO:0051301">
    <property type="term" value="P:cell division"/>
    <property type="evidence" value="ECO:0007669"/>
    <property type="project" value="InterPro"/>
</dbReference>
<proteinExistence type="inferred from homology"/>
<dbReference type="GO" id="GO:0008955">
    <property type="term" value="F:peptidoglycan glycosyltransferase activity"/>
    <property type="evidence" value="ECO:0007669"/>
    <property type="project" value="UniProtKB-EC"/>
</dbReference>
<comment type="catalytic activity">
    <reaction evidence="15">
        <text>[GlcNAc-(1-&gt;4)-Mur2Ac(oyl-L-Ala-gamma-D-Glu-L-Lys-D-Ala-D-Ala)](n)-di-trans,octa-cis-undecaprenyl diphosphate + beta-D-GlcNAc-(1-&gt;4)-Mur2Ac(oyl-L-Ala-gamma-D-Glu-L-Lys-D-Ala-D-Ala)-di-trans,octa-cis-undecaprenyl diphosphate = [GlcNAc-(1-&gt;4)-Mur2Ac(oyl-L-Ala-gamma-D-Glu-L-Lys-D-Ala-D-Ala)](n+1)-di-trans,octa-cis-undecaprenyl diphosphate + di-trans,octa-cis-undecaprenyl diphosphate + H(+)</text>
        <dbReference type="Rhea" id="RHEA:23708"/>
        <dbReference type="Rhea" id="RHEA-COMP:9602"/>
        <dbReference type="Rhea" id="RHEA-COMP:9603"/>
        <dbReference type="ChEBI" id="CHEBI:15378"/>
        <dbReference type="ChEBI" id="CHEBI:58405"/>
        <dbReference type="ChEBI" id="CHEBI:60033"/>
        <dbReference type="ChEBI" id="CHEBI:78435"/>
        <dbReference type="EC" id="2.4.99.28"/>
    </reaction>
</comment>
<reference evidence="19" key="2">
    <citation type="journal article" date="2021" name="PeerJ">
        <title>Extensive microbial diversity within the chicken gut microbiome revealed by metagenomics and culture.</title>
        <authorList>
            <person name="Gilroy R."/>
            <person name="Ravi A."/>
            <person name="Getino M."/>
            <person name="Pursley I."/>
            <person name="Horton D.L."/>
            <person name="Alikhan N.F."/>
            <person name="Baker D."/>
            <person name="Gharbi K."/>
            <person name="Hall N."/>
            <person name="Watson M."/>
            <person name="Adriaenssens E.M."/>
            <person name="Foster-Nyarko E."/>
            <person name="Jarju S."/>
            <person name="Secka A."/>
            <person name="Antonio M."/>
            <person name="Oren A."/>
            <person name="Chaudhuri R.R."/>
            <person name="La Ragione R."/>
            <person name="Hildebrand F."/>
            <person name="Pallen M.J."/>
        </authorList>
    </citation>
    <scope>NUCLEOTIDE SEQUENCE</scope>
    <source>
        <strain evidence="19">CHK33-4379</strain>
    </source>
</reference>
<comment type="similarity">
    <text evidence="11">Belongs to the SEDS family. FtsW subfamily.</text>
</comment>
<feature type="transmembrane region" description="Helical" evidence="18">
    <location>
        <begin position="220"/>
        <end position="238"/>
    </location>
</feature>
<dbReference type="Proteomes" id="UP000824136">
    <property type="component" value="Unassembled WGS sequence"/>
</dbReference>
<feature type="region of interest" description="Disordered" evidence="17">
    <location>
        <begin position="1"/>
        <end position="46"/>
    </location>
</feature>
<gene>
    <name evidence="19" type="ORF">IAC39_00325</name>
</gene>
<evidence type="ECO:0000256" key="5">
    <source>
        <dbReference type="ARBA" id="ARBA00022960"/>
    </source>
</evidence>
<keyword evidence="5" id="KW-0133">Cell shape</keyword>
<keyword evidence="7 18" id="KW-1133">Transmembrane helix</keyword>
<evidence type="ECO:0000256" key="9">
    <source>
        <dbReference type="ARBA" id="ARBA00032370"/>
    </source>
</evidence>
<accession>A0A9D1KK89</accession>
<evidence type="ECO:0000256" key="10">
    <source>
        <dbReference type="ARBA" id="ARBA00033270"/>
    </source>
</evidence>
<dbReference type="PANTHER" id="PTHR30474:SF2">
    <property type="entry name" value="PEPTIDOGLYCAN GLYCOSYLTRANSFERASE FTSW-RELATED"/>
    <property type="match status" value="1"/>
</dbReference>
<feature type="transmembrane region" description="Helical" evidence="18">
    <location>
        <begin position="245"/>
        <end position="271"/>
    </location>
</feature>
<feature type="transmembrane region" description="Helical" evidence="18">
    <location>
        <begin position="131"/>
        <end position="150"/>
    </location>
</feature>
<keyword evidence="2" id="KW-0328">Glycosyltransferase</keyword>
<evidence type="ECO:0000256" key="11">
    <source>
        <dbReference type="ARBA" id="ARBA00038053"/>
    </source>
</evidence>
<keyword evidence="6" id="KW-0573">Peptidoglycan synthesis</keyword>
<evidence type="ECO:0000256" key="1">
    <source>
        <dbReference type="ARBA" id="ARBA00004141"/>
    </source>
</evidence>
<dbReference type="GO" id="GO:0008360">
    <property type="term" value="P:regulation of cell shape"/>
    <property type="evidence" value="ECO:0007669"/>
    <property type="project" value="UniProtKB-KW"/>
</dbReference>
<evidence type="ECO:0000256" key="3">
    <source>
        <dbReference type="ARBA" id="ARBA00022679"/>
    </source>
</evidence>
<dbReference type="GO" id="GO:0032153">
    <property type="term" value="C:cell division site"/>
    <property type="evidence" value="ECO:0007669"/>
    <property type="project" value="TreeGrafter"/>
</dbReference>
<feature type="transmembrane region" description="Helical" evidence="18">
    <location>
        <begin position="97"/>
        <end position="119"/>
    </location>
</feature>
<evidence type="ECO:0000313" key="19">
    <source>
        <dbReference type="EMBL" id="HIT58162.1"/>
    </source>
</evidence>
<dbReference type="GO" id="GO:0015648">
    <property type="term" value="F:lipid-linked peptidoglycan transporter activity"/>
    <property type="evidence" value="ECO:0007669"/>
    <property type="project" value="TreeGrafter"/>
</dbReference>
<dbReference type="AlphaFoldDB" id="A0A9D1KK89"/>
<dbReference type="EMBL" id="DVLL01000001">
    <property type="protein sequence ID" value="HIT58162.1"/>
    <property type="molecule type" value="Genomic_DNA"/>
</dbReference>
<evidence type="ECO:0000256" key="18">
    <source>
        <dbReference type="SAM" id="Phobius"/>
    </source>
</evidence>
<evidence type="ECO:0000313" key="20">
    <source>
        <dbReference type="Proteomes" id="UP000824136"/>
    </source>
</evidence>
<feature type="transmembrane region" description="Helical" evidence="18">
    <location>
        <begin position="365"/>
        <end position="387"/>
    </location>
</feature>
<comment type="function">
    <text evidence="16">Peptidoglycan polymerase that is essential for cell division.</text>
</comment>
<evidence type="ECO:0000256" key="12">
    <source>
        <dbReference type="ARBA" id="ARBA00041185"/>
    </source>
</evidence>
<evidence type="ECO:0000256" key="15">
    <source>
        <dbReference type="ARBA" id="ARBA00049902"/>
    </source>
</evidence>
<feature type="transmembrane region" description="Helical" evidence="18">
    <location>
        <begin position="170"/>
        <end position="188"/>
    </location>
</feature>
<dbReference type="GO" id="GO:0009252">
    <property type="term" value="P:peptidoglycan biosynthetic process"/>
    <property type="evidence" value="ECO:0007669"/>
    <property type="project" value="UniProtKB-KW"/>
</dbReference>
<organism evidence="19 20">
    <name type="scientific">Candidatus Faeciplasma pullistercoris</name>
    <dbReference type="NCBI Taxonomy" id="2840800"/>
    <lineage>
        <taxon>Bacteria</taxon>
        <taxon>Bacillati</taxon>
        <taxon>Bacillota</taxon>
        <taxon>Clostridia</taxon>
        <taxon>Eubacteriales</taxon>
        <taxon>Oscillospiraceae</taxon>
        <taxon>Oscillospiraceae incertae sedis</taxon>
        <taxon>Candidatus Faeciplasma</taxon>
    </lineage>
</organism>
<feature type="transmembrane region" description="Helical" evidence="18">
    <location>
        <begin position="326"/>
        <end position="353"/>
    </location>
</feature>
<evidence type="ECO:0000256" key="6">
    <source>
        <dbReference type="ARBA" id="ARBA00022984"/>
    </source>
</evidence>
<feature type="transmembrane region" description="Helical" evidence="18">
    <location>
        <begin position="197"/>
        <end position="214"/>
    </location>
</feature>
<dbReference type="InterPro" id="IPR001182">
    <property type="entry name" value="FtsW/RodA"/>
</dbReference>
<sequence length="429" mass="46479">MATAADSRLSRGRKHNTSGSTDVAGRAPAAPDKTVHSGDAAASKKKKRRQPGLRIADGNMDMLFFVIIVVMLVYGLIMVFSASYIEGLMSESHDGYAFVRTQGVAAIIGVLLMIFISFFDYHILMNSRVVMIGYFGMLGLMYYTAFFGNDVHGAKRWINIGSTSFQPSEAMKPVLVVVVAFLLIKYLPKDISPTKKFIPLLVVMAPVCAAMVLQRHISGLLIMCALFACVVVVSGMPWKDIFRLGAILAVFALVAAVIFSVSRGGGLSYIFDRIASMSSVEDGEINDDTWQTAQSLIAIGSGGWFGLGFGESRQKYFWLPESQNDFIISIIVEELGYLGGLTVLILFGLLVYRGFRIARKAPDKFGMLITTGLVFQMGFQALLNIGVACNAFPNTGVSLPFFSAGGTALVVQLAQMGVVLGVSRQCEDL</sequence>
<comment type="caution">
    <text evidence="19">The sequence shown here is derived from an EMBL/GenBank/DDBJ whole genome shotgun (WGS) entry which is preliminary data.</text>
</comment>
<name>A0A9D1KK89_9FIRM</name>
<keyword evidence="3" id="KW-0808">Transferase</keyword>
<dbReference type="EC" id="2.4.99.28" evidence="14"/>
<comment type="subcellular location">
    <subcellularLocation>
        <location evidence="1">Membrane</location>
        <topology evidence="1">Multi-pass membrane protein</topology>
    </subcellularLocation>
</comment>
<reference evidence="19" key="1">
    <citation type="submission" date="2020-10" db="EMBL/GenBank/DDBJ databases">
        <authorList>
            <person name="Gilroy R."/>
        </authorList>
    </citation>
    <scope>NUCLEOTIDE SEQUENCE</scope>
    <source>
        <strain evidence="19">CHK33-4379</strain>
    </source>
</reference>